<feature type="chain" id="PRO_5040514542" description="Fungal N-terminal domain-containing protein" evidence="1">
    <location>
        <begin position="21"/>
        <end position="166"/>
    </location>
</feature>
<comment type="caution">
    <text evidence="2">The sequence shown here is derived from an EMBL/GenBank/DDBJ whole genome shotgun (WGS) entry which is preliminary data.</text>
</comment>
<reference evidence="2" key="1">
    <citation type="journal article" date="2017" name="Mycologia">
        <title>Fusarium algeriense, sp. nov., a novel toxigenic crown rot pathogen of durum wheat from Algeria is nested in the Fusarium burgessii species complex.</title>
        <authorList>
            <person name="Laraba I."/>
            <person name="Keddad A."/>
            <person name="Boureghda H."/>
            <person name="Abdallah N."/>
            <person name="Vaughan M.M."/>
            <person name="Proctor R.H."/>
            <person name="Busman M."/>
            <person name="O'Donnell K."/>
        </authorList>
    </citation>
    <scope>NUCLEOTIDE SEQUENCE</scope>
    <source>
        <strain evidence="2">NRRL 25174</strain>
    </source>
</reference>
<feature type="signal peptide" evidence="1">
    <location>
        <begin position="1"/>
        <end position="20"/>
    </location>
</feature>
<evidence type="ECO:0000313" key="3">
    <source>
        <dbReference type="Proteomes" id="UP000730481"/>
    </source>
</evidence>
<name>A0A9P5AG19_9HYPO</name>
<dbReference type="AlphaFoldDB" id="A0A9P5AG19"/>
<dbReference type="PANTHER" id="PTHR35186">
    <property type="entry name" value="ANK_REP_REGION DOMAIN-CONTAINING PROTEIN"/>
    <property type="match status" value="1"/>
</dbReference>
<keyword evidence="3" id="KW-1185">Reference proteome</keyword>
<gene>
    <name evidence="2" type="ORF">FBEOM_8066</name>
</gene>
<keyword evidence="1" id="KW-0732">Signal</keyword>
<protein>
    <recommendedName>
        <fullName evidence="4">Fungal N-terminal domain-containing protein</fullName>
    </recommendedName>
</protein>
<evidence type="ECO:0008006" key="4">
    <source>
        <dbReference type="Google" id="ProtNLM"/>
    </source>
</evidence>
<organism evidence="2 3">
    <name type="scientific">Fusarium beomiforme</name>
    <dbReference type="NCBI Taxonomy" id="44412"/>
    <lineage>
        <taxon>Eukaryota</taxon>
        <taxon>Fungi</taxon>
        <taxon>Dikarya</taxon>
        <taxon>Ascomycota</taxon>
        <taxon>Pezizomycotina</taxon>
        <taxon>Sordariomycetes</taxon>
        <taxon>Hypocreomycetidae</taxon>
        <taxon>Hypocreales</taxon>
        <taxon>Nectriaceae</taxon>
        <taxon>Fusarium</taxon>
        <taxon>Fusarium burgessii species complex</taxon>
    </lineage>
</organism>
<sequence length="166" mass="18868">MSGFEIAGVVLGALPLLISAAEHYQSSLDPAIAFFKWKDELKKALRELWLQHSSFQLTLQNLLREVASPEETHSMLLERRLNGAYKVYLYTMQEMESCLRTLAGHLGLSRQKVFTGLKQMASLHLHVPRSRRSAQPYNKSKTMQLVYIRNSQELGPALHEALTKST</sequence>
<dbReference type="OrthoDB" id="3565018at2759"/>
<evidence type="ECO:0000256" key="1">
    <source>
        <dbReference type="SAM" id="SignalP"/>
    </source>
</evidence>
<accession>A0A9P5AG19</accession>
<reference evidence="2" key="2">
    <citation type="submission" date="2020-02" db="EMBL/GenBank/DDBJ databases">
        <title>Identification and distribution of gene clusters putatively required for synthesis of sphingolipid metabolism inhibitors in phylogenetically diverse species of the filamentous fungus Fusarium.</title>
        <authorList>
            <person name="Kim H.-S."/>
            <person name="Busman M."/>
            <person name="Brown D.W."/>
            <person name="Divon H."/>
            <person name="Uhlig S."/>
            <person name="Proctor R.H."/>
        </authorList>
    </citation>
    <scope>NUCLEOTIDE SEQUENCE</scope>
    <source>
        <strain evidence="2">NRRL 25174</strain>
    </source>
</reference>
<dbReference type="EMBL" id="PVQB02000369">
    <property type="protein sequence ID" value="KAF4338061.1"/>
    <property type="molecule type" value="Genomic_DNA"/>
</dbReference>
<proteinExistence type="predicted"/>
<evidence type="ECO:0000313" key="2">
    <source>
        <dbReference type="EMBL" id="KAF4338061.1"/>
    </source>
</evidence>
<dbReference type="PANTHER" id="PTHR35186:SF4">
    <property type="entry name" value="PRION-INHIBITION AND PROPAGATION HELO DOMAIN-CONTAINING PROTEIN"/>
    <property type="match status" value="1"/>
</dbReference>
<dbReference type="Proteomes" id="UP000730481">
    <property type="component" value="Unassembled WGS sequence"/>
</dbReference>